<protein>
    <submittedName>
        <fullName evidence="1">Uncharacterized protein</fullName>
    </submittedName>
</protein>
<keyword evidence="2" id="KW-1185">Reference proteome</keyword>
<dbReference type="AlphaFoldDB" id="A0AA40B9T7"/>
<gene>
    <name evidence="1" type="ORF">B0H67DRAFT_23482</name>
</gene>
<organism evidence="1 2">
    <name type="scientific">Lasiosphaeris hirsuta</name>
    <dbReference type="NCBI Taxonomy" id="260670"/>
    <lineage>
        <taxon>Eukaryota</taxon>
        <taxon>Fungi</taxon>
        <taxon>Dikarya</taxon>
        <taxon>Ascomycota</taxon>
        <taxon>Pezizomycotina</taxon>
        <taxon>Sordariomycetes</taxon>
        <taxon>Sordariomycetidae</taxon>
        <taxon>Sordariales</taxon>
        <taxon>Lasiosphaeriaceae</taxon>
        <taxon>Lasiosphaeris</taxon>
    </lineage>
</organism>
<reference evidence="1" key="1">
    <citation type="submission" date="2023-06" db="EMBL/GenBank/DDBJ databases">
        <title>Genome-scale phylogeny and comparative genomics of the fungal order Sordariales.</title>
        <authorList>
            <consortium name="Lawrence Berkeley National Laboratory"/>
            <person name="Hensen N."/>
            <person name="Bonometti L."/>
            <person name="Westerberg I."/>
            <person name="Brannstrom I.O."/>
            <person name="Guillou S."/>
            <person name="Cros-Aarteil S."/>
            <person name="Calhoun S."/>
            <person name="Haridas S."/>
            <person name="Kuo A."/>
            <person name="Mondo S."/>
            <person name="Pangilinan J."/>
            <person name="Riley R."/>
            <person name="Labutti K."/>
            <person name="Andreopoulos B."/>
            <person name="Lipzen A."/>
            <person name="Chen C."/>
            <person name="Yanf M."/>
            <person name="Daum C."/>
            <person name="Ng V."/>
            <person name="Clum A."/>
            <person name="Steindorff A."/>
            <person name="Ohm R."/>
            <person name="Martin F."/>
            <person name="Silar P."/>
            <person name="Natvig D."/>
            <person name="Lalanne C."/>
            <person name="Gautier V."/>
            <person name="Ament-Velasquez S.L."/>
            <person name="Kruys A."/>
            <person name="Hutchinson M.I."/>
            <person name="Powell A.J."/>
            <person name="Barry K."/>
            <person name="Miller A.N."/>
            <person name="Grigoriev I.V."/>
            <person name="Debuchy R."/>
            <person name="Gladieux P."/>
            <person name="Thoren M.H."/>
            <person name="Johannesson H."/>
        </authorList>
    </citation>
    <scope>NUCLEOTIDE SEQUENCE</scope>
    <source>
        <strain evidence="1">SMH4607-1</strain>
    </source>
</reference>
<evidence type="ECO:0000313" key="2">
    <source>
        <dbReference type="Proteomes" id="UP001172102"/>
    </source>
</evidence>
<dbReference type="Proteomes" id="UP001172102">
    <property type="component" value="Unassembled WGS sequence"/>
</dbReference>
<comment type="caution">
    <text evidence="1">The sequence shown here is derived from an EMBL/GenBank/DDBJ whole genome shotgun (WGS) entry which is preliminary data.</text>
</comment>
<proteinExistence type="predicted"/>
<evidence type="ECO:0000313" key="1">
    <source>
        <dbReference type="EMBL" id="KAK0730088.1"/>
    </source>
</evidence>
<accession>A0AA40B9T7</accession>
<name>A0AA40B9T7_9PEZI</name>
<dbReference type="EMBL" id="JAUKUA010000001">
    <property type="protein sequence ID" value="KAK0730088.1"/>
    <property type="molecule type" value="Genomic_DNA"/>
</dbReference>
<sequence>MTNVTQPAMQPKRDLGPRAKCSGMATLGGNVAASCLLRFNVLIFEFPLVFFSSSKLHFPLSPGVIRSRSQCKPFLGLVLFLRLSATFWSCRSRKKAAGCRDRVDQFPKKHGNQVNNLDTTRDMRGASPRLGPALHLQLGSPAATPQLCLPSSTPRSRHADLPAIFTSYTPAIASAIGLTCSLDCGHTKRTNTCCRSRFPVGCARQPGSWGRTRTWDVAYPINSCRWPLVGEAARMASGLAGSELAAHYQHRRRPFFGRACARSKPR</sequence>